<dbReference type="Pfam" id="PF09388">
    <property type="entry name" value="SpoOE-like"/>
    <property type="match status" value="1"/>
</dbReference>
<dbReference type="AlphaFoldDB" id="A0A3M7TRY7"/>
<name>A0A3M7TRY7_9BACI</name>
<dbReference type="InterPro" id="IPR036638">
    <property type="entry name" value="HLH_DNA-bd_sf"/>
</dbReference>
<keyword evidence="2" id="KW-1185">Reference proteome</keyword>
<organism evidence="1 2">
    <name type="scientific">Alteribacter keqinensis</name>
    <dbReference type="NCBI Taxonomy" id="2483800"/>
    <lineage>
        <taxon>Bacteria</taxon>
        <taxon>Bacillati</taxon>
        <taxon>Bacillota</taxon>
        <taxon>Bacilli</taxon>
        <taxon>Bacillales</taxon>
        <taxon>Bacillaceae</taxon>
        <taxon>Alteribacter</taxon>
    </lineage>
</organism>
<dbReference type="Proteomes" id="UP000278746">
    <property type="component" value="Unassembled WGS sequence"/>
</dbReference>
<comment type="caution">
    <text evidence="1">The sequence shown here is derived from an EMBL/GenBank/DDBJ whole genome shotgun (WGS) entry which is preliminary data.</text>
</comment>
<sequence>MREIEKLRIEMVRAAEAHGRDHPTVLEYSKEIDRYHNLLMQFREELGRT</sequence>
<protein>
    <submittedName>
        <fullName evidence="1">Aspartyl-phosphate phosphatase Spo0E family protein</fullName>
    </submittedName>
</protein>
<gene>
    <name evidence="1" type="ORF">EBO34_11700</name>
</gene>
<dbReference type="EMBL" id="RHIB01000002">
    <property type="protein sequence ID" value="RNA68037.1"/>
    <property type="molecule type" value="Genomic_DNA"/>
</dbReference>
<dbReference type="InterPro" id="IPR018540">
    <property type="entry name" value="Spo0E-like"/>
</dbReference>
<proteinExistence type="predicted"/>
<evidence type="ECO:0000313" key="2">
    <source>
        <dbReference type="Proteomes" id="UP000278746"/>
    </source>
</evidence>
<reference evidence="1 2" key="1">
    <citation type="submission" date="2018-10" db="EMBL/GenBank/DDBJ databases">
        <title>Bacillus Keqinensis sp. nov., a moderately halophilic bacterium isolated from a saline-alkaline lake.</title>
        <authorList>
            <person name="Wang H."/>
        </authorList>
    </citation>
    <scope>NUCLEOTIDE SEQUENCE [LARGE SCALE GENOMIC DNA]</scope>
    <source>
        <strain evidence="1 2">KQ-3</strain>
    </source>
</reference>
<dbReference type="GO" id="GO:0043937">
    <property type="term" value="P:regulation of sporulation"/>
    <property type="evidence" value="ECO:0007669"/>
    <property type="project" value="InterPro"/>
</dbReference>
<dbReference type="GO" id="GO:0046983">
    <property type="term" value="F:protein dimerization activity"/>
    <property type="evidence" value="ECO:0007669"/>
    <property type="project" value="InterPro"/>
</dbReference>
<dbReference type="OrthoDB" id="1684493at2"/>
<dbReference type="Gene3D" id="4.10.280.10">
    <property type="entry name" value="Helix-loop-helix DNA-binding domain"/>
    <property type="match status" value="1"/>
</dbReference>
<accession>A0A3M7TRY7</accession>
<dbReference type="InterPro" id="IPR037208">
    <property type="entry name" value="Spo0E-like_sf"/>
</dbReference>
<evidence type="ECO:0000313" key="1">
    <source>
        <dbReference type="EMBL" id="RNA68037.1"/>
    </source>
</evidence>
<dbReference type="SUPFAM" id="SSF140500">
    <property type="entry name" value="BAS1536-like"/>
    <property type="match status" value="1"/>
</dbReference>